<dbReference type="InterPro" id="IPR009936">
    <property type="entry name" value="DUF1468"/>
</dbReference>
<keyword evidence="4" id="KW-1185">Reference proteome</keyword>
<dbReference type="Pfam" id="PF07331">
    <property type="entry name" value="TctB"/>
    <property type="match status" value="1"/>
</dbReference>
<feature type="transmembrane region" description="Helical" evidence="1">
    <location>
        <begin position="45"/>
        <end position="65"/>
    </location>
</feature>
<comment type="caution">
    <text evidence="3">The sequence shown here is derived from an EMBL/GenBank/DDBJ whole genome shotgun (WGS) entry which is preliminary data.</text>
</comment>
<keyword evidence="1" id="KW-0812">Transmembrane</keyword>
<feature type="domain" description="DUF1468" evidence="2">
    <location>
        <begin position="14"/>
        <end position="148"/>
    </location>
</feature>
<reference evidence="3 4" key="1">
    <citation type="submission" date="2013-08" db="EMBL/GenBank/DDBJ databases">
        <title>The genome sequence of Skermanella stibiiresistens.</title>
        <authorList>
            <person name="Zhu W."/>
            <person name="Wang G."/>
        </authorList>
    </citation>
    <scope>NUCLEOTIDE SEQUENCE [LARGE SCALE GENOMIC DNA]</scope>
    <source>
        <strain evidence="3 4">SB22</strain>
    </source>
</reference>
<protein>
    <submittedName>
        <fullName evidence="3">C4-dicarboxylate ABC transporter</fullName>
    </submittedName>
</protein>
<name>W9GSI8_9PROT</name>
<gene>
    <name evidence="3" type="ORF">N825_25650</name>
</gene>
<evidence type="ECO:0000259" key="2">
    <source>
        <dbReference type="Pfam" id="PF07331"/>
    </source>
</evidence>
<proteinExistence type="predicted"/>
<accession>W9GSI8</accession>
<dbReference type="RefSeq" id="WP_037460137.1">
    <property type="nucleotide sequence ID" value="NZ_AVFL01000037.1"/>
</dbReference>
<feature type="transmembrane region" description="Helical" evidence="1">
    <location>
        <begin position="77"/>
        <end position="95"/>
    </location>
</feature>
<dbReference type="STRING" id="1385369.N825_25650"/>
<dbReference type="OrthoDB" id="8419485at2"/>
<keyword evidence="1" id="KW-1133">Transmembrane helix</keyword>
<keyword evidence="1" id="KW-0472">Membrane</keyword>
<sequence length="161" mass="16535">MTTGRGLKFGEAGLGAAVLALGAFIAYETLKSPGAANVVVGPRLFPYLIAAGLVIVGASLLREAFAGRIAHQQGLELDFGAVVLVSAGLVVQLLLLEALGWIPASTILFMVVARAFGSRRLVIDALLGLALTAAAFGLFNYGLDLNLPIGGVFDSLVAEPD</sequence>
<evidence type="ECO:0000256" key="1">
    <source>
        <dbReference type="SAM" id="Phobius"/>
    </source>
</evidence>
<evidence type="ECO:0000313" key="3">
    <source>
        <dbReference type="EMBL" id="EWY36709.1"/>
    </source>
</evidence>
<evidence type="ECO:0000313" key="4">
    <source>
        <dbReference type="Proteomes" id="UP000019486"/>
    </source>
</evidence>
<dbReference type="EMBL" id="AVFL01000037">
    <property type="protein sequence ID" value="EWY36709.1"/>
    <property type="molecule type" value="Genomic_DNA"/>
</dbReference>
<feature type="transmembrane region" description="Helical" evidence="1">
    <location>
        <begin position="12"/>
        <end position="30"/>
    </location>
</feature>
<dbReference type="AlphaFoldDB" id="W9GSI8"/>
<organism evidence="3 4">
    <name type="scientific">Skermanella stibiiresistens SB22</name>
    <dbReference type="NCBI Taxonomy" id="1385369"/>
    <lineage>
        <taxon>Bacteria</taxon>
        <taxon>Pseudomonadati</taxon>
        <taxon>Pseudomonadota</taxon>
        <taxon>Alphaproteobacteria</taxon>
        <taxon>Rhodospirillales</taxon>
        <taxon>Azospirillaceae</taxon>
        <taxon>Skermanella</taxon>
    </lineage>
</organism>
<feature type="transmembrane region" description="Helical" evidence="1">
    <location>
        <begin position="124"/>
        <end position="143"/>
    </location>
</feature>
<dbReference type="Proteomes" id="UP000019486">
    <property type="component" value="Unassembled WGS sequence"/>
</dbReference>